<dbReference type="InterPro" id="IPR007373">
    <property type="entry name" value="Thiamin_PyroPKinase_B1-bd"/>
</dbReference>
<dbReference type="InterPro" id="IPR007371">
    <property type="entry name" value="TPK_catalytic"/>
</dbReference>
<dbReference type="Proteomes" id="UP001497383">
    <property type="component" value="Chromosome 7"/>
</dbReference>
<keyword evidence="4 7" id="KW-0547">Nucleotide-binding</keyword>
<evidence type="ECO:0000256" key="3">
    <source>
        <dbReference type="ARBA" id="ARBA00022679"/>
    </source>
</evidence>
<dbReference type="SMART" id="SM00983">
    <property type="entry name" value="TPK_B1_binding"/>
    <property type="match status" value="1"/>
</dbReference>
<dbReference type="Gene3D" id="3.40.50.10240">
    <property type="entry name" value="Thiamin pyrophosphokinase, catalytic domain"/>
    <property type="match status" value="1"/>
</dbReference>
<dbReference type="NCBIfam" id="TIGR01378">
    <property type="entry name" value="thi_PPkinase"/>
    <property type="match status" value="1"/>
</dbReference>
<reference evidence="9 10" key="1">
    <citation type="submission" date="2024-03" db="EMBL/GenBank/DDBJ databases">
        <authorList>
            <person name="Brejova B."/>
        </authorList>
    </citation>
    <scope>NUCLEOTIDE SEQUENCE [LARGE SCALE GENOMIC DNA]</scope>
    <source>
        <strain evidence="9 10">CBS 14171</strain>
    </source>
</reference>
<keyword evidence="10" id="KW-1185">Reference proteome</keyword>
<comment type="catalytic activity">
    <reaction evidence="7">
        <text>thiamine + ATP = thiamine diphosphate + AMP + H(+)</text>
        <dbReference type="Rhea" id="RHEA:11576"/>
        <dbReference type="ChEBI" id="CHEBI:15378"/>
        <dbReference type="ChEBI" id="CHEBI:18385"/>
        <dbReference type="ChEBI" id="CHEBI:30616"/>
        <dbReference type="ChEBI" id="CHEBI:58937"/>
        <dbReference type="ChEBI" id="CHEBI:456215"/>
    </reaction>
</comment>
<proteinExistence type="inferred from homology"/>
<evidence type="ECO:0000259" key="8">
    <source>
        <dbReference type="SMART" id="SM00983"/>
    </source>
</evidence>
<name>A0ABP0ZUN3_9ASCO</name>
<dbReference type="Pfam" id="PF04263">
    <property type="entry name" value="TPK_catalytic"/>
    <property type="match status" value="1"/>
</dbReference>
<dbReference type="InterPro" id="IPR036759">
    <property type="entry name" value="TPK_catalytic_sf"/>
</dbReference>
<dbReference type="EMBL" id="OZ022411">
    <property type="protein sequence ID" value="CAK9441714.1"/>
    <property type="molecule type" value="Genomic_DNA"/>
</dbReference>
<organism evidence="9 10">
    <name type="scientific">Lodderomyces beijingensis</name>
    <dbReference type="NCBI Taxonomy" id="1775926"/>
    <lineage>
        <taxon>Eukaryota</taxon>
        <taxon>Fungi</taxon>
        <taxon>Dikarya</taxon>
        <taxon>Ascomycota</taxon>
        <taxon>Saccharomycotina</taxon>
        <taxon>Pichiomycetes</taxon>
        <taxon>Debaryomycetaceae</taxon>
        <taxon>Candida/Lodderomyces clade</taxon>
        <taxon>Lodderomyces</taxon>
    </lineage>
</organism>
<evidence type="ECO:0000256" key="1">
    <source>
        <dbReference type="ARBA" id="ARBA00005078"/>
    </source>
</evidence>
<dbReference type="SUPFAM" id="SSF63999">
    <property type="entry name" value="Thiamin pyrophosphokinase, catalytic domain"/>
    <property type="match status" value="1"/>
</dbReference>
<gene>
    <name evidence="9" type="ORF">LODBEIA_P55820</name>
</gene>
<evidence type="ECO:0000256" key="7">
    <source>
        <dbReference type="PIRNR" id="PIRNR031057"/>
    </source>
</evidence>
<dbReference type="InterPro" id="IPR036371">
    <property type="entry name" value="TPK_B1-bd_sf"/>
</dbReference>
<dbReference type="GeneID" id="92210778"/>
<evidence type="ECO:0000256" key="2">
    <source>
        <dbReference type="ARBA" id="ARBA00006785"/>
    </source>
</evidence>
<protein>
    <recommendedName>
        <fullName evidence="7">Thiamine pyrophosphokinase</fullName>
        <ecNumber evidence="7">2.7.6.2</ecNumber>
    </recommendedName>
</protein>
<dbReference type="SUPFAM" id="SSF63862">
    <property type="entry name" value="Thiamin pyrophosphokinase, substrate-binding domain"/>
    <property type="match status" value="1"/>
</dbReference>
<dbReference type="EC" id="2.7.6.2" evidence="7"/>
<accession>A0ABP0ZUN3</accession>
<evidence type="ECO:0000313" key="10">
    <source>
        <dbReference type="Proteomes" id="UP001497383"/>
    </source>
</evidence>
<dbReference type="PIRSF" id="PIRSF031057">
    <property type="entry name" value="Thiamin_pyrophosphokinase"/>
    <property type="match status" value="1"/>
</dbReference>
<sequence>MSRKEKELKELVTEQPNSLTIGPPQDASSYHLIEPFSYLLSSHKQESQHAPATALLILNQEINVDLVRLWQLADVVVCADGAANRIYNYFATTSNQAEYIPNYIVGDFDSLKPEIGRYYESRGAKLIRQSSQYANDFNKAIFCIQLHFLYIKHNTQWPKEIDTDSGLSTTFQDKFQNQSSIPIKIYTLSAIGGRFDQTIQSINQLYILHQESPNLEVFYLTQNDILFLLYKGVNYVAYRGKTTFSKNGDTTPPTCGLLPLSSRAVVLSTHGLKYDVTQWTTQMTAYVSSSNRIVGENGFTVHCSDDILMNIEIDL</sequence>
<evidence type="ECO:0000256" key="6">
    <source>
        <dbReference type="ARBA" id="ARBA00022840"/>
    </source>
</evidence>
<dbReference type="PANTHER" id="PTHR13622:SF8">
    <property type="entry name" value="THIAMIN PYROPHOSPHOKINASE 1"/>
    <property type="match status" value="1"/>
</dbReference>
<keyword evidence="5 7" id="KW-0418">Kinase</keyword>
<dbReference type="InterPro" id="IPR016966">
    <property type="entry name" value="Thiamin_pyrophosphokinase_euk"/>
</dbReference>
<comment type="similarity">
    <text evidence="2 7">Belongs to the thiamine pyrophosphokinase family.</text>
</comment>
<comment type="pathway">
    <text evidence="1 7">Cofactor biosynthesis; thiamine diphosphate biosynthesis; thiamine diphosphate from thiamine: step 1/1.</text>
</comment>
<dbReference type="RefSeq" id="XP_066832520.1">
    <property type="nucleotide sequence ID" value="XM_066975930.1"/>
</dbReference>
<keyword evidence="3 7" id="KW-0808">Transferase</keyword>
<dbReference type="Gene3D" id="2.60.120.320">
    <property type="entry name" value="Thiamin pyrophosphokinase, thiamin-binding domain"/>
    <property type="match status" value="1"/>
</dbReference>
<dbReference type="Pfam" id="PF04265">
    <property type="entry name" value="TPK_B1_binding"/>
    <property type="match status" value="1"/>
</dbReference>
<evidence type="ECO:0000256" key="4">
    <source>
        <dbReference type="ARBA" id="ARBA00022741"/>
    </source>
</evidence>
<dbReference type="InterPro" id="IPR006282">
    <property type="entry name" value="Thi_PPkinase"/>
</dbReference>
<dbReference type="PANTHER" id="PTHR13622">
    <property type="entry name" value="THIAMIN PYROPHOSPHOKINASE"/>
    <property type="match status" value="1"/>
</dbReference>
<evidence type="ECO:0000256" key="5">
    <source>
        <dbReference type="ARBA" id="ARBA00022777"/>
    </source>
</evidence>
<evidence type="ECO:0000313" key="9">
    <source>
        <dbReference type="EMBL" id="CAK9441714.1"/>
    </source>
</evidence>
<keyword evidence="6 7" id="KW-0067">ATP-binding</keyword>
<dbReference type="CDD" id="cd07995">
    <property type="entry name" value="TPK"/>
    <property type="match status" value="1"/>
</dbReference>
<feature type="domain" description="Thiamin pyrophosphokinase thiamin-binding" evidence="8">
    <location>
        <begin position="240"/>
        <end position="309"/>
    </location>
</feature>